<feature type="region of interest" description="Disordered" evidence="1">
    <location>
        <begin position="1"/>
        <end position="50"/>
    </location>
</feature>
<evidence type="ECO:0000313" key="3">
    <source>
        <dbReference type="Proteomes" id="UP000001861"/>
    </source>
</evidence>
<dbReference type="InParanoid" id="A8PD81"/>
<organism evidence="2 3">
    <name type="scientific">Coprinopsis cinerea (strain Okayama-7 / 130 / ATCC MYA-4618 / FGSC 9003)</name>
    <name type="common">Inky cap fungus</name>
    <name type="synonym">Hormographiella aspergillata</name>
    <dbReference type="NCBI Taxonomy" id="240176"/>
    <lineage>
        <taxon>Eukaryota</taxon>
        <taxon>Fungi</taxon>
        <taxon>Dikarya</taxon>
        <taxon>Basidiomycota</taxon>
        <taxon>Agaricomycotina</taxon>
        <taxon>Agaricomycetes</taxon>
        <taxon>Agaricomycetidae</taxon>
        <taxon>Agaricales</taxon>
        <taxon>Agaricineae</taxon>
        <taxon>Psathyrellaceae</taxon>
        <taxon>Coprinopsis</taxon>
    </lineage>
</organism>
<gene>
    <name evidence="2" type="ORF">CC1G_12825</name>
</gene>
<feature type="compositionally biased region" description="Polar residues" evidence="1">
    <location>
        <begin position="117"/>
        <end position="131"/>
    </location>
</feature>
<keyword evidence="3" id="KW-1185">Reference proteome</keyword>
<dbReference type="EMBL" id="AACS02000006">
    <property type="protein sequence ID" value="EAU81271.2"/>
    <property type="molecule type" value="Genomic_DNA"/>
</dbReference>
<feature type="compositionally biased region" description="Basic and acidic residues" evidence="1">
    <location>
        <begin position="351"/>
        <end position="362"/>
    </location>
</feature>
<feature type="compositionally biased region" description="Low complexity" evidence="1">
    <location>
        <begin position="174"/>
        <end position="183"/>
    </location>
</feature>
<dbReference type="KEGG" id="cci:CC1G_12825"/>
<dbReference type="AlphaFoldDB" id="A8PD81"/>
<dbReference type="Proteomes" id="UP000001861">
    <property type="component" value="Unassembled WGS sequence"/>
</dbReference>
<feature type="compositionally biased region" description="Acidic residues" evidence="1">
    <location>
        <begin position="316"/>
        <end position="330"/>
    </location>
</feature>
<proteinExistence type="predicted"/>
<feature type="compositionally biased region" description="Basic and acidic residues" evidence="1">
    <location>
        <begin position="259"/>
        <end position="268"/>
    </location>
</feature>
<reference evidence="2 3" key="1">
    <citation type="journal article" date="2010" name="Proc. Natl. Acad. Sci. U.S.A.">
        <title>Insights into evolution of multicellular fungi from the assembled chromosomes of the mushroom Coprinopsis cinerea (Coprinus cinereus).</title>
        <authorList>
            <person name="Stajich J.E."/>
            <person name="Wilke S.K."/>
            <person name="Ahren D."/>
            <person name="Au C.H."/>
            <person name="Birren B.W."/>
            <person name="Borodovsky M."/>
            <person name="Burns C."/>
            <person name="Canback B."/>
            <person name="Casselton L.A."/>
            <person name="Cheng C.K."/>
            <person name="Deng J."/>
            <person name="Dietrich F.S."/>
            <person name="Fargo D.C."/>
            <person name="Farman M.L."/>
            <person name="Gathman A.C."/>
            <person name="Goldberg J."/>
            <person name="Guigo R."/>
            <person name="Hoegger P.J."/>
            <person name="Hooker J.B."/>
            <person name="Huggins A."/>
            <person name="James T.Y."/>
            <person name="Kamada T."/>
            <person name="Kilaru S."/>
            <person name="Kodira C."/>
            <person name="Kues U."/>
            <person name="Kupfer D."/>
            <person name="Kwan H.S."/>
            <person name="Lomsadze A."/>
            <person name="Li W."/>
            <person name="Lilly W.W."/>
            <person name="Ma L.J."/>
            <person name="Mackey A.J."/>
            <person name="Manning G."/>
            <person name="Martin F."/>
            <person name="Muraguchi H."/>
            <person name="Natvig D.O."/>
            <person name="Palmerini H."/>
            <person name="Ramesh M.A."/>
            <person name="Rehmeyer C.J."/>
            <person name="Roe B.A."/>
            <person name="Shenoy N."/>
            <person name="Stanke M."/>
            <person name="Ter-Hovhannisyan V."/>
            <person name="Tunlid A."/>
            <person name="Velagapudi R."/>
            <person name="Vision T.J."/>
            <person name="Zeng Q."/>
            <person name="Zolan M.E."/>
            <person name="Pukkila P.J."/>
        </authorList>
    </citation>
    <scope>NUCLEOTIDE SEQUENCE [LARGE SCALE GENOMIC DNA]</scope>
    <source>
        <strain evidence="3">Okayama-7 / 130 / ATCC MYA-4618 / FGSC 9003</strain>
    </source>
</reference>
<dbReference type="GeneID" id="6017199"/>
<evidence type="ECO:0000256" key="1">
    <source>
        <dbReference type="SAM" id="MobiDB-lite"/>
    </source>
</evidence>
<evidence type="ECO:0000313" key="2">
    <source>
        <dbReference type="EMBL" id="EAU81271.2"/>
    </source>
</evidence>
<accession>A8PD81</accession>
<dbReference type="HOGENOM" id="CLU_662242_0_0_1"/>
<name>A8PD81_COPC7</name>
<sequence>MSSQPTGFYMNAPPTGQALQSEKRPNAAFADSARQHTEPPRTPSRSNRSRTLAVTFRLSEGCPHSEPLDLHFSIALPSSPNCLHPEAFGESCQPAASPTKSIAAPVSSPAILRQRPASATRSMAVNCGTTSREARPGRSGIMARDLPSSPSPPPSSSRAGGPSHGLQPIVPLPSDASRANSDSRSMRRSRSRGPSILLAVPAVSMDKGVTRGVSWKSTELLSVAEEAVGTKASSALRVASHPRSGPSTHHGGKGVAPKDAIHGSRDEDAASVTEDSSEEDDNSSKTPHPRTSIVVRSFQGYRTDLRRASHEKNQNDDDTSVTENSSDEDDSQFKPAAQPRTFIAERGFQGRRSEALPLKREQDDDAASVTENSSDEDVEVMLQRPKTTAKRKLQTNRPEINEMSASGRKRLRTSD</sequence>
<dbReference type="RefSeq" id="XP_001840552.2">
    <property type="nucleotide sequence ID" value="XM_001840500.2"/>
</dbReference>
<dbReference type="VEuPathDB" id="FungiDB:CC1G_12825"/>
<feature type="compositionally biased region" description="Basic and acidic residues" evidence="1">
    <location>
        <begin position="303"/>
        <end position="315"/>
    </location>
</feature>
<feature type="region of interest" description="Disordered" evidence="1">
    <location>
        <begin position="227"/>
        <end position="415"/>
    </location>
</feature>
<feature type="region of interest" description="Disordered" evidence="1">
    <location>
        <begin position="89"/>
        <end position="213"/>
    </location>
</feature>
<comment type="caution">
    <text evidence="2">The sequence shown here is derived from an EMBL/GenBank/DDBJ whole genome shotgun (WGS) entry which is preliminary data.</text>
</comment>
<protein>
    <submittedName>
        <fullName evidence="2">Uncharacterized protein</fullName>
    </submittedName>
</protein>